<name>A0A194PG28_PAPXU</name>
<organism evidence="2 3">
    <name type="scientific">Papilio xuthus</name>
    <name type="common">Asian swallowtail butterfly</name>
    <dbReference type="NCBI Taxonomy" id="66420"/>
    <lineage>
        <taxon>Eukaryota</taxon>
        <taxon>Metazoa</taxon>
        <taxon>Ecdysozoa</taxon>
        <taxon>Arthropoda</taxon>
        <taxon>Hexapoda</taxon>
        <taxon>Insecta</taxon>
        <taxon>Pterygota</taxon>
        <taxon>Neoptera</taxon>
        <taxon>Endopterygota</taxon>
        <taxon>Lepidoptera</taxon>
        <taxon>Glossata</taxon>
        <taxon>Ditrysia</taxon>
        <taxon>Papilionoidea</taxon>
        <taxon>Papilionidae</taxon>
        <taxon>Papilioninae</taxon>
        <taxon>Papilio</taxon>
    </lineage>
</organism>
<feature type="compositionally biased region" description="Basic residues" evidence="1">
    <location>
        <begin position="77"/>
        <end position="92"/>
    </location>
</feature>
<evidence type="ECO:0000256" key="1">
    <source>
        <dbReference type="SAM" id="MobiDB-lite"/>
    </source>
</evidence>
<evidence type="ECO:0000313" key="3">
    <source>
        <dbReference type="Proteomes" id="UP000053268"/>
    </source>
</evidence>
<gene>
    <name evidence="2" type="ORF">RR46_08409</name>
</gene>
<dbReference type="AlphaFoldDB" id="A0A194PG28"/>
<feature type="region of interest" description="Disordered" evidence="1">
    <location>
        <begin position="33"/>
        <end position="111"/>
    </location>
</feature>
<dbReference type="EMBL" id="KQ459605">
    <property type="protein sequence ID" value="KPI91983.1"/>
    <property type="molecule type" value="Genomic_DNA"/>
</dbReference>
<evidence type="ECO:0000313" key="2">
    <source>
        <dbReference type="EMBL" id="KPI91983.1"/>
    </source>
</evidence>
<reference evidence="2 3" key="1">
    <citation type="journal article" date="2015" name="Nat. Commun.">
        <title>Outbred genome sequencing and CRISPR/Cas9 gene editing in butterflies.</title>
        <authorList>
            <person name="Li X."/>
            <person name="Fan D."/>
            <person name="Zhang W."/>
            <person name="Liu G."/>
            <person name="Zhang L."/>
            <person name="Zhao L."/>
            <person name="Fang X."/>
            <person name="Chen L."/>
            <person name="Dong Y."/>
            <person name="Chen Y."/>
            <person name="Ding Y."/>
            <person name="Zhao R."/>
            <person name="Feng M."/>
            <person name="Zhu Y."/>
            <person name="Feng Y."/>
            <person name="Jiang X."/>
            <person name="Zhu D."/>
            <person name="Xiang H."/>
            <person name="Feng X."/>
            <person name="Li S."/>
            <person name="Wang J."/>
            <person name="Zhang G."/>
            <person name="Kronforst M.R."/>
            <person name="Wang W."/>
        </authorList>
    </citation>
    <scope>NUCLEOTIDE SEQUENCE [LARGE SCALE GENOMIC DNA]</scope>
    <source>
        <strain evidence="2">Ya'a_city_454_Px</strain>
        <tissue evidence="2">Whole body</tissue>
    </source>
</reference>
<accession>A0A194PG28</accession>
<keyword evidence="3" id="KW-1185">Reference proteome</keyword>
<protein>
    <submittedName>
        <fullName evidence="2">Uncharacterized protein</fullName>
    </submittedName>
</protein>
<feature type="compositionally biased region" description="Polar residues" evidence="1">
    <location>
        <begin position="41"/>
        <end position="50"/>
    </location>
</feature>
<proteinExistence type="predicted"/>
<dbReference type="Proteomes" id="UP000053268">
    <property type="component" value="Unassembled WGS sequence"/>
</dbReference>
<sequence length="111" mass="11795">MERVLWGEGGPPPLLENTASPLRDIAAPVPQQIMQDGGSLPSVTELSQASPLPLDSIGSDHQSVNGAHRNLGYVSPRRVHRDGRGPPRRSRIALRQLSEGCASGSDVGDCH</sequence>